<sequence>MLLGPMCQWPNGSQQYVSGTISYGASPPILGEKDGTPRSTGAYSSSSRASTPWLRPLSSSTNQEQDPGWQQIP</sequence>
<evidence type="ECO:0000313" key="2">
    <source>
        <dbReference type="EMBL" id="WVZ83115.1"/>
    </source>
</evidence>
<evidence type="ECO:0000256" key="1">
    <source>
        <dbReference type="SAM" id="MobiDB-lite"/>
    </source>
</evidence>
<accession>A0AAQ3U027</accession>
<reference evidence="2 3" key="1">
    <citation type="submission" date="2024-02" db="EMBL/GenBank/DDBJ databases">
        <title>High-quality chromosome-scale genome assembly of Pensacola bahiagrass (Paspalum notatum Flugge var. saurae).</title>
        <authorList>
            <person name="Vega J.M."/>
            <person name="Podio M."/>
            <person name="Orjuela J."/>
            <person name="Siena L.A."/>
            <person name="Pessino S.C."/>
            <person name="Combes M.C."/>
            <person name="Mariac C."/>
            <person name="Albertini E."/>
            <person name="Pupilli F."/>
            <person name="Ortiz J.P.A."/>
            <person name="Leblanc O."/>
        </authorList>
    </citation>
    <scope>NUCLEOTIDE SEQUENCE [LARGE SCALE GENOMIC DNA]</scope>
    <source>
        <strain evidence="2">R1</strain>
        <tissue evidence="2">Leaf</tissue>
    </source>
</reference>
<name>A0AAQ3U027_PASNO</name>
<dbReference type="Proteomes" id="UP001341281">
    <property type="component" value="Chromosome 07"/>
</dbReference>
<feature type="compositionally biased region" description="Low complexity" evidence="1">
    <location>
        <begin position="38"/>
        <end position="51"/>
    </location>
</feature>
<proteinExistence type="predicted"/>
<keyword evidence="3" id="KW-1185">Reference proteome</keyword>
<organism evidence="2 3">
    <name type="scientific">Paspalum notatum var. saurae</name>
    <dbReference type="NCBI Taxonomy" id="547442"/>
    <lineage>
        <taxon>Eukaryota</taxon>
        <taxon>Viridiplantae</taxon>
        <taxon>Streptophyta</taxon>
        <taxon>Embryophyta</taxon>
        <taxon>Tracheophyta</taxon>
        <taxon>Spermatophyta</taxon>
        <taxon>Magnoliopsida</taxon>
        <taxon>Liliopsida</taxon>
        <taxon>Poales</taxon>
        <taxon>Poaceae</taxon>
        <taxon>PACMAD clade</taxon>
        <taxon>Panicoideae</taxon>
        <taxon>Andropogonodae</taxon>
        <taxon>Paspaleae</taxon>
        <taxon>Paspalinae</taxon>
        <taxon>Paspalum</taxon>
    </lineage>
</organism>
<dbReference type="AlphaFoldDB" id="A0AAQ3U027"/>
<gene>
    <name evidence="2" type="ORF">U9M48_030292</name>
</gene>
<feature type="region of interest" description="Disordered" evidence="1">
    <location>
        <begin position="21"/>
        <end position="73"/>
    </location>
</feature>
<evidence type="ECO:0000313" key="3">
    <source>
        <dbReference type="Proteomes" id="UP001341281"/>
    </source>
</evidence>
<protein>
    <submittedName>
        <fullName evidence="2">Uncharacterized protein</fullName>
    </submittedName>
</protein>
<dbReference type="EMBL" id="CP144751">
    <property type="protein sequence ID" value="WVZ83115.1"/>
    <property type="molecule type" value="Genomic_DNA"/>
</dbReference>